<feature type="coiled-coil region" evidence="1">
    <location>
        <begin position="13"/>
        <end position="40"/>
    </location>
</feature>
<reference evidence="3" key="1">
    <citation type="journal article" date="2019" name="Int. J. Syst. Evol. Microbiol.">
        <title>The Global Catalogue of Microorganisms (GCM) 10K type strain sequencing project: providing services to taxonomists for standard genome sequencing and annotation.</title>
        <authorList>
            <consortium name="The Broad Institute Genomics Platform"/>
            <consortium name="The Broad Institute Genome Sequencing Center for Infectious Disease"/>
            <person name="Wu L."/>
            <person name="Ma J."/>
        </authorList>
    </citation>
    <scope>NUCLEOTIDE SEQUENCE [LARGE SCALE GENOMIC DNA]</scope>
    <source>
        <strain evidence="3">CCM 7132</strain>
    </source>
</reference>
<dbReference type="EMBL" id="BMCH01000011">
    <property type="protein sequence ID" value="GGC42013.1"/>
    <property type="molecule type" value="Genomic_DNA"/>
</dbReference>
<evidence type="ECO:0000313" key="3">
    <source>
        <dbReference type="Proteomes" id="UP000637769"/>
    </source>
</evidence>
<sequence>MSHDPTEFFLRLQESVEQSRQNTERAALRLRERLNAMERMTDQCSRLLGQMEYALETTLSRLSHEPPTPEKLTRRPWQKIAWITVPLLAAALVLGWKIA</sequence>
<keyword evidence="3" id="KW-1185">Reference proteome</keyword>
<organism evidence="2 3">
    <name type="scientific">Asaia siamensis</name>
    <dbReference type="NCBI Taxonomy" id="110479"/>
    <lineage>
        <taxon>Bacteria</taxon>
        <taxon>Pseudomonadati</taxon>
        <taxon>Pseudomonadota</taxon>
        <taxon>Alphaproteobacteria</taxon>
        <taxon>Acetobacterales</taxon>
        <taxon>Acetobacteraceae</taxon>
        <taxon>Asaia</taxon>
    </lineage>
</organism>
<gene>
    <name evidence="2" type="ORF">GCM10007207_29170</name>
</gene>
<name>A0ABQ1MKH4_9PROT</name>
<proteinExistence type="predicted"/>
<evidence type="ECO:0000256" key="1">
    <source>
        <dbReference type="SAM" id="Coils"/>
    </source>
</evidence>
<protein>
    <submittedName>
        <fullName evidence="2">Uncharacterized protein</fullName>
    </submittedName>
</protein>
<keyword evidence="1" id="KW-0175">Coiled coil</keyword>
<comment type="caution">
    <text evidence="2">The sequence shown here is derived from an EMBL/GenBank/DDBJ whole genome shotgun (WGS) entry which is preliminary data.</text>
</comment>
<evidence type="ECO:0000313" key="2">
    <source>
        <dbReference type="EMBL" id="GGC42013.1"/>
    </source>
</evidence>
<accession>A0ABQ1MKH4</accession>
<dbReference type="RefSeq" id="WP_229719929.1">
    <property type="nucleotide sequence ID" value="NZ_BMCH01000011.1"/>
</dbReference>
<dbReference type="Proteomes" id="UP000637769">
    <property type="component" value="Unassembled WGS sequence"/>
</dbReference>